<dbReference type="GO" id="GO:0008483">
    <property type="term" value="F:transaminase activity"/>
    <property type="evidence" value="ECO:0007669"/>
    <property type="project" value="TreeGrafter"/>
</dbReference>
<evidence type="ECO:0000256" key="1">
    <source>
        <dbReference type="ARBA" id="ARBA00022898"/>
    </source>
</evidence>
<feature type="non-terminal residue" evidence="3">
    <location>
        <position position="211"/>
    </location>
</feature>
<reference evidence="3 4" key="1">
    <citation type="journal article" date="2021" name="Nat. Plants">
        <title>The Taxus genome provides insights into paclitaxel biosynthesis.</title>
        <authorList>
            <person name="Xiong X."/>
            <person name="Gou J."/>
            <person name="Liao Q."/>
            <person name="Li Y."/>
            <person name="Zhou Q."/>
            <person name="Bi G."/>
            <person name="Li C."/>
            <person name="Du R."/>
            <person name="Wang X."/>
            <person name="Sun T."/>
            <person name="Guo L."/>
            <person name="Liang H."/>
            <person name="Lu P."/>
            <person name="Wu Y."/>
            <person name="Zhang Z."/>
            <person name="Ro D.K."/>
            <person name="Shang Y."/>
            <person name="Huang S."/>
            <person name="Yan J."/>
        </authorList>
    </citation>
    <scope>NUCLEOTIDE SEQUENCE [LARGE SCALE GENOMIC DNA]</scope>
    <source>
        <strain evidence="3">Ta-2019</strain>
    </source>
</reference>
<name>A0AA38FIT1_TAXCH</name>
<dbReference type="GO" id="GO:0030170">
    <property type="term" value="F:pyridoxal phosphate binding"/>
    <property type="evidence" value="ECO:0007669"/>
    <property type="project" value="InterPro"/>
</dbReference>
<dbReference type="InterPro" id="IPR050478">
    <property type="entry name" value="Ethylene_sulfur-biosynth"/>
</dbReference>
<dbReference type="Gene3D" id="3.90.1150.10">
    <property type="entry name" value="Aspartate Aminotransferase, domain 1"/>
    <property type="match status" value="1"/>
</dbReference>
<dbReference type="EMBL" id="JAHRHJ020000008">
    <property type="protein sequence ID" value="KAH9304778.1"/>
    <property type="molecule type" value="Genomic_DNA"/>
</dbReference>
<dbReference type="InterPro" id="IPR015421">
    <property type="entry name" value="PyrdxlP-dep_Trfase_major"/>
</dbReference>
<dbReference type="PANTHER" id="PTHR43795:SF39">
    <property type="entry name" value="AMINOTRANSFERASE CLASS I_CLASSII DOMAIN-CONTAINING PROTEIN"/>
    <property type="match status" value="1"/>
</dbReference>
<dbReference type="InterPro" id="IPR015422">
    <property type="entry name" value="PyrdxlP-dep_Trfase_small"/>
</dbReference>
<accession>A0AA38FIT1</accession>
<evidence type="ECO:0000259" key="2">
    <source>
        <dbReference type="Pfam" id="PF00155"/>
    </source>
</evidence>
<evidence type="ECO:0000313" key="4">
    <source>
        <dbReference type="Proteomes" id="UP000824469"/>
    </source>
</evidence>
<sequence>MKMMMNMCEEKCISVGMNDCNVKMSVSERATSNAHGEDSPYFAGWDEYRRNPYDPLHNPSGVIQMGLAENRLSFDLLESWMEEHPEAAITSKQDLFRDLALFQDYNGLPDFRKAMANFMAALRGNRVKFDHERIVNTAGATAANEVLMFCLADPGDVFLVPSPYYPGFDRDLRWRTGVEIVPIHCYSSNNFQITKCAVESAYEEAQKRRKN</sequence>
<dbReference type="PRINTS" id="PR00753">
    <property type="entry name" value="ACCSYNTHASE"/>
</dbReference>
<organism evidence="3 4">
    <name type="scientific">Taxus chinensis</name>
    <name type="common">Chinese yew</name>
    <name type="synonym">Taxus wallichiana var. chinensis</name>
    <dbReference type="NCBI Taxonomy" id="29808"/>
    <lineage>
        <taxon>Eukaryota</taxon>
        <taxon>Viridiplantae</taxon>
        <taxon>Streptophyta</taxon>
        <taxon>Embryophyta</taxon>
        <taxon>Tracheophyta</taxon>
        <taxon>Spermatophyta</taxon>
        <taxon>Pinopsida</taxon>
        <taxon>Pinidae</taxon>
        <taxon>Conifers II</taxon>
        <taxon>Cupressales</taxon>
        <taxon>Taxaceae</taxon>
        <taxon>Taxus</taxon>
    </lineage>
</organism>
<dbReference type="InterPro" id="IPR015424">
    <property type="entry name" value="PyrdxlP-dep_Trfase"/>
</dbReference>
<dbReference type="Pfam" id="PF00155">
    <property type="entry name" value="Aminotran_1_2"/>
    <property type="match status" value="1"/>
</dbReference>
<dbReference type="OMA" id="CAVESAY"/>
<dbReference type="AlphaFoldDB" id="A0AA38FIT1"/>
<protein>
    <recommendedName>
        <fullName evidence="2">Aminotransferase class I/classII large domain-containing protein</fullName>
    </recommendedName>
</protein>
<proteinExistence type="predicted"/>
<dbReference type="SUPFAM" id="SSF53383">
    <property type="entry name" value="PLP-dependent transferases"/>
    <property type="match status" value="1"/>
</dbReference>
<dbReference type="Gene3D" id="3.40.640.10">
    <property type="entry name" value="Type I PLP-dependent aspartate aminotransferase-like (Major domain)"/>
    <property type="match status" value="1"/>
</dbReference>
<dbReference type="InterPro" id="IPR004839">
    <property type="entry name" value="Aminotransferase_I/II_large"/>
</dbReference>
<dbReference type="PANTHER" id="PTHR43795">
    <property type="entry name" value="BIFUNCTIONAL ASPARTATE AMINOTRANSFERASE AND GLUTAMATE/ASPARTATE-PREPHENATE AMINOTRANSFERASE-RELATED"/>
    <property type="match status" value="1"/>
</dbReference>
<keyword evidence="1" id="KW-0663">Pyridoxal phosphate</keyword>
<keyword evidence="4" id="KW-1185">Reference proteome</keyword>
<comment type="caution">
    <text evidence="3">The sequence shown here is derived from an EMBL/GenBank/DDBJ whole genome shotgun (WGS) entry which is preliminary data.</text>
</comment>
<evidence type="ECO:0000313" key="3">
    <source>
        <dbReference type="EMBL" id="KAH9304778.1"/>
    </source>
</evidence>
<gene>
    <name evidence="3" type="ORF">KI387_009182</name>
</gene>
<dbReference type="Proteomes" id="UP000824469">
    <property type="component" value="Unassembled WGS sequence"/>
</dbReference>
<dbReference type="GO" id="GO:0006520">
    <property type="term" value="P:amino acid metabolic process"/>
    <property type="evidence" value="ECO:0007669"/>
    <property type="project" value="TreeGrafter"/>
</dbReference>
<feature type="domain" description="Aminotransferase class I/classII large" evidence="2">
    <location>
        <begin position="63"/>
        <end position="209"/>
    </location>
</feature>